<reference evidence="1 2" key="1">
    <citation type="journal article" date="2024" name="Chem. Sci.">
        <title>Discovery of megapolipeptins by genome mining of a Burkholderiales bacteria collection.</title>
        <authorList>
            <person name="Paulo B.S."/>
            <person name="Recchia M.J.J."/>
            <person name="Lee S."/>
            <person name="Fergusson C.H."/>
            <person name="Romanowski S.B."/>
            <person name="Hernandez A."/>
            <person name="Krull N."/>
            <person name="Liu D.Y."/>
            <person name="Cavanagh H."/>
            <person name="Bos A."/>
            <person name="Gray C.A."/>
            <person name="Murphy B.T."/>
            <person name="Linington R.G."/>
            <person name="Eustaquio A.S."/>
        </authorList>
    </citation>
    <scope>NUCLEOTIDE SEQUENCE [LARGE SCALE GENOMIC DNA]</scope>
    <source>
        <strain evidence="1 2">RL18-126-BIB-B</strain>
    </source>
</reference>
<gene>
    <name evidence="1" type="ORF">PQR01_00275</name>
</gene>
<accession>A0ACC7N3J8</accession>
<evidence type="ECO:0000313" key="1">
    <source>
        <dbReference type="EMBL" id="MFM0101969.1"/>
    </source>
</evidence>
<evidence type="ECO:0000313" key="2">
    <source>
        <dbReference type="Proteomes" id="UP001629235"/>
    </source>
</evidence>
<keyword evidence="2" id="KW-1185">Reference proteome</keyword>
<proteinExistence type="predicted"/>
<comment type="caution">
    <text evidence="1">The sequence shown here is derived from an EMBL/GenBank/DDBJ whole genome shotgun (WGS) entry which is preliminary data.</text>
</comment>
<dbReference type="EMBL" id="JAQQDW010000001">
    <property type="protein sequence ID" value="MFM0101969.1"/>
    <property type="molecule type" value="Genomic_DNA"/>
</dbReference>
<organism evidence="1 2">
    <name type="scientific">Paraburkholderia rhynchosiae</name>
    <dbReference type="NCBI Taxonomy" id="487049"/>
    <lineage>
        <taxon>Bacteria</taxon>
        <taxon>Pseudomonadati</taxon>
        <taxon>Pseudomonadota</taxon>
        <taxon>Betaproteobacteria</taxon>
        <taxon>Burkholderiales</taxon>
        <taxon>Burkholderiaceae</taxon>
        <taxon>Paraburkholderia</taxon>
    </lineage>
</organism>
<dbReference type="Proteomes" id="UP001629235">
    <property type="component" value="Unassembled WGS sequence"/>
</dbReference>
<sequence>MDLIRIRATKLDTAAKIAQGMGLIIDQVYGDKDKAYVNIGARRAGIRGNHEPRWTAEQRDEFLNWRL</sequence>
<name>A0ACC7N3J8_9BURK</name>
<protein>
    <submittedName>
        <fullName evidence="1">Uncharacterized protein</fullName>
    </submittedName>
</protein>